<keyword evidence="2" id="KW-1185">Reference proteome</keyword>
<protein>
    <submittedName>
        <fullName evidence="1">Uncharacterized protein</fullName>
    </submittedName>
</protein>
<dbReference type="Proteomes" id="UP000007148">
    <property type="component" value="Unassembled WGS sequence"/>
</dbReference>
<accession>G4TPG0</accession>
<sequence>MSDFPLFSWVNDRVNGWDCATARSSPTTHCEFTLPIISQLYDQALNLS</sequence>
<comment type="caution">
    <text evidence="1">The sequence shown here is derived from an EMBL/GenBank/DDBJ whole genome shotgun (WGS) entry which is preliminary data.</text>
</comment>
<dbReference type="EMBL" id="CAFZ01000209">
    <property type="protein sequence ID" value="CCA73203.1"/>
    <property type="molecule type" value="Genomic_DNA"/>
</dbReference>
<dbReference type="InParanoid" id="G4TPG0"/>
<name>G4TPG0_SERID</name>
<proteinExistence type="predicted"/>
<evidence type="ECO:0000313" key="1">
    <source>
        <dbReference type="EMBL" id="CCA73203.1"/>
    </source>
</evidence>
<dbReference type="HOGENOM" id="CLU_3160197_0_0_1"/>
<evidence type="ECO:0000313" key="2">
    <source>
        <dbReference type="Proteomes" id="UP000007148"/>
    </source>
</evidence>
<gene>
    <name evidence="1" type="ORF">PIIN_07157</name>
</gene>
<organism evidence="1 2">
    <name type="scientific">Serendipita indica (strain DSM 11827)</name>
    <name type="common">Root endophyte fungus</name>
    <name type="synonym">Piriformospora indica</name>
    <dbReference type="NCBI Taxonomy" id="1109443"/>
    <lineage>
        <taxon>Eukaryota</taxon>
        <taxon>Fungi</taxon>
        <taxon>Dikarya</taxon>
        <taxon>Basidiomycota</taxon>
        <taxon>Agaricomycotina</taxon>
        <taxon>Agaricomycetes</taxon>
        <taxon>Sebacinales</taxon>
        <taxon>Serendipitaceae</taxon>
        <taxon>Serendipita</taxon>
    </lineage>
</organism>
<reference evidence="1 2" key="1">
    <citation type="journal article" date="2011" name="PLoS Pathog.">
        <title>Endophytic Life Strategies Decoded by Genome and Transcriptome Analyses of the Mutualistic Root Symbiont Piriformospora indica.</title>
        <authorList>
            <person name="Zuccaro A."/>
            <person name="Lahrmann U."/>
            <person name="Guldener U."/>
            <person name="Langen G."/>
            <person name="Pfiffi S."/>
            <person name="Biedenkopf D."/>
            <person name="Wong P."/>
            <person name="Samans B."/>
            <person name="Grimm C."/>
            <person name="Basiewicz M."/>
            <person name="Murat C."/>
            <person name="Martin F."/>
            <person name="Kogel K.H."/>
        </authorList>
    </citation>
    <scope>NUCLEOTIDE SEQUENCE [LARGE SCALE GENOMIC DNA]</scope>
    <source>
        <strain evidence="1 2">DSM 11827</strain>
    </source>
</reference>
<dbReference type="AlphaFoldDB" id="G4TPG0"/>